<reference evidence="3" key="1">
    <citation type="submission" date="2025-08" db="UniProtKB">
        <authorList>
            <consortium name="RefSeq"/>
        </authorList>
    </citation>
    <scope>IDENTIFICATION</scope>
    <source>
        <tissue evidence="3">Muscle</tissue>
    </source>
</reference>
<proteinExistence type="predicted"/>
<dbReference type="PANTHER" id="PTHR37456">
    <property type="entry name" value="SI:CH211-266K2.1"/>
    <property type="match status" value="1"/>
</dbReference>
<feature type="region of interest" description="Disordered" evidence="1">
    <location>
        <begin position="1"/>
        <end position="85"/>
    </location>
</feature>
<evidence type="ECO:0000313" key="3">
    <source>
        <dbReference type="RefSeq" id="XP_010780165.1"/>
    </source>
</evidence>
<sequence length="105" mass="10935">MGDKGDRGERGDKGDRGSVGKRGLKGHKGEQGPPGLDQPCPVGCGETKGVSEEAGLSPPPPPPPSGPEAPCPVGQDGLPIPGCWHKGHFEKMAKQKLKRKRLSQP</sequence>
<dbReference type="AlphaFoldDB" id="A0A6I9NYI5"/>
<protein>
    <submittedName>
        <fullName evidence="3">Collagen alpha-1(XXIII) chain-like isoform X1</fullName>
    </submittedName>
</protein>
<accession>A0A6I9NYI5</accession>
<gene>
    <name evidence="3" type="primary">LOC104954684</name>
</gene>
<evidence type="ECO:0000256" key="1">
    <source>
        <dbReference type="SAM" id="MobiDB-lite"/>
    </source>
</evidence>
<dbReference type="GeneID" id="104954684"/>
<dbReference type="RefSeq" id="XP_010780165.1">
    <property type="nucleotide sequence ID" value="XM_010781863.1"/>
</dbReference>
<dbReference type="Proteomes" id="UP000504611">
    <property type="component" value="Unplaced"/>
</dbReference>
<dbReference type="OrthoDB" id="5983381at2759"/>
<feature type="compositionally biased region" description="Pro residues" evidence="1">
    <location>
        <begin position="57"/>
        <end position="70"/>
    </location>
</feature>
<dbReference type="InterPro" id="IPR050938">
    <property type="entry name" value="Collagen_Structural_Proteins"/>
</dbReference>
<dbReference type="KEGG" id="ncc:104954684"/>
<feature type="compositionally biased region" description="Basic and acidic residues" evidence="1">
    <location>
        <begin position="1"/>
        <end position="18"/>
    </location>
</feature>
<organism evidence="2 3">
    <name type="scientific">Notothenia coriiceps</name>
    <name type="common">black rockcod</name>
    <dbReference type="NCBI Taxonomy" id="8208"/>
    <lineage>
        <taxon>Eukaryota</taxon>
        <taxon>Metazoa</taxon>
        <taxon>Chordata</taxon>
        <taxon>Craniata</taxon>
        <taxon>Vertebrata</taxon>
        <taxon>Euteleostomi</taxon>
        <taxon>Actinopterygii</taxon>
        <taxon>Neopterygii</taxon>
        <taxon>Teleostei</taxon>
        <taxon>Neoteleostei</taxon>
        <taxon>Acanthomorphata</taxon>
        <taxon>Eupercaria</taxon>
        <taxon>Perciformes</taxon>
        <taxon>Notothenioidei</taxon>
        <taxon>Nototheniidae</taxon>
        <taxon>Notothenia</taxon>
    </lineage>
</organism>
<dbReference type="PANTHER" id="PTHR37456:SF4">
    <property type="entry name" value="COLLAGEN ALPHA-1(XXIII) CHAIN"/>
    <property type="match status" value="1"/>
</dbReference>
<keyword evidence="2" id="KW-1185">Reference proteome</keyword>
<name>A0A6I9NYI5_9TELE</name>
<evidence type="ECO:0000313" key="2">
    <source>
        <dbReference type="Proteomes" id="UP000504611"/>
    </source>
</evidence>